<keyword evidence="2 4" id="KW-0238">DNA-binding</keyword>
<dbReference type="HOGENOM" id="CLU_069356_45_2_9"/>
<sequence length="200" mass="23496">MPKQTFLNLPIDKQETLINSAMREFSRAPLHEATIANIVKHAGISRGSFYQYFEDKEDIFFFILEKHTEKNHEKFISLLKENDGDLIDALIKMYKLMLNAFHTPDYRIYIKNVFLNMNHKIANTIINNEDLDNLINHRAEIIRFVNKDKLHITDEQELLHFLSVTDAITLLNLIQDFALELSFEESLQNYTAQINLLIKN</sequence>
<gene>
    <name evidence="6" type="ORF">HMPREF9372_1214</name>
</gene>
<protein>
    <submittedName>
        <fullName evidence="6">Transcriptional regulator</fullName>
    </submittedName>
</protein>
<evidence type="ECO:0000256" key="1">
    <source>
        <dbReference type="ARBA" id="ARBA00023015"/>
    </source>
</evidence>
<dbReference type="Pfam" id="PF00440">
    <property type="entry name" value="TetR_N"/>
    <property type="match status" value="1"/>
</dbReference>
<dbReference type="AlphaFoldDB" id="F9DQY4"/>
<dbReference type="eggNOG" id="COG1309">
    <property type="taxonomic scope" value="Bacteria"/>
</dbReference>
<proteinExistence type="predicted"/>
<organism evidence="6 7">
    <name type="scientific">Sporosarcina newyorkensis 2681</name>
    <dbReference type="NCBI Taxonomy" id="1027292"/>
    <lineage>
        <taxon>Bacteria</taxon>
        <taxon>Bacillati</taxon>
        <taxon>Bacillota</taxon>
        <taxon>Bacilli</taxon>
        <taxon>Bacillales</taxon>
        <taxon>Caryophanaceae</taxon>
        <taxon>Sporosarcina</taxon>
    </lineage>
</organism>
<dbReference type="OrthoDB" id="9812484at2"/>
<dbReference type="SUPFAM" id="SSF46689">
    <property type="entry name" value="Homeodomain-like"/>
    <property type="match status" value="1"/>
</dbReference>
<dbReference type="Pfam" id="PF17924">
    <property type="entry name" value="TetR_C_19"/>
    <property type="match status" value="1"/>
</dbReference>
<dbReference type="Gene3D" id="1.10.357.10">
    <property type="entry name" value="Tetracycline Repressor, domain 2"/>
    <property type="match status" value="1"/>
</dbReference>
<dbReference type="InterPro" id="IPR009057">
    <property type="entry name" value="Homeodomain-like_sf"/>
</dbReference>
<feature type="DNA-binding region" description="H-T-H motif" evidence="4">
    <location>
        <begin position="34"/>
        <end position="53"/>
    </location>
</feature>
<keyword evidence="1" id="KW-0805">Transcription regulation</keyword>
<evidence type="ECO:0000256" key="4">
    <source>
        <dbReference type="PROSITE-ProRule" id="PRU00335"/>
    </source>
</evidence>
<evidence type="ECO:0000256" key="3">
    <source>
        <dbReference type="ARBA" id="ARBA00023163"/>
    </source>
</evidence>
<comment type="caution">
    <text evidence="6">The sequence shown here is derived from an EMBL/GenBank/DDBJ whole genome shotgun (WGS) entry which is preliminary data.</text>
</comment>
<dbReference type="EMBL" id="AFPZ01000031">
    <property type="protein sequence ID" value="EGQ26782.1"/>
    <property type="molecule type" value="Genomic_DNA"/>
</dbReference>
<dbReference type="PROSITE" id="PS50977">
    <property type="entry name" value="HTH_TETR_2"/>
    <property type="match status" value="1"/>
</dbReference>
<dbReference type="PANTHER" id="PTHR47506:SF1">
    <property type="entry name" value="HTH-TYPE TRANSCRIPTIONAL REGULATOR YJDC"/>
    <property type="match status" value="1"/>
</dbReference>
<name>F9DQY4_9BACL</name>
<evidence type="ECO:0000256" key="2">
    <source>
        <dbReference type="ARBA" id="ARBA00023125"/>
    </source>
</evidence>
<evidence type="ECO:0000313" key="6">
    <source>
        <dbReference type="EMBL" id="EGQ26782.1"/>
    </source>
</evidence>
<evidence type="ECO:0000259" key="5">
    <source>
        <dbReference type="PROSITE" id="PS50977"/>
    </source>
</evidence>
<dbReference type="PANTHER" id="PTHR47506">
    <property type="entry name" value="TRANSCRIPTIONAL REGULATORY PROTEIN"/>
    <property type="match status" value="1"/>
</dbReference>
<dbReference type="InterPro" id="IPR001647">
    <property type="entry name" value="HTH_TetR"/>
</dbReference>
<keyword evidence="3" id="KW-0804">Transcription</keyword>
<feature type="domain" description="HTH tetR-type" evidence="5">
    <location>
        <begin position="11"/>
        <end position="71"/>
    </location>
</feature>
<dbReference type="GO" id="GO:0003677">
    <property type="term" value="F:DNA binding"/>
    <property type="evidence" value="ECO:0007669"/>
    <property type="project" value="UniProtKB-UniRule"/>
</dbReference>
<reference evidence="6 7" key="1">
    <citation type="submission" date="2011-04" db="EMBL/GenBank/DDBJ databases">
        <authorList>
            <person name="Muzny D."/>
            <person name="Qin X."/>
            <person name="Deng J."/>
            <person name="Jiang H."/>
            <person name="Liu Y."/>
            <person name="Qu J."/>
            <person name="Song X.-Z."/>
            <person name="Zhang L."/>
            <person name="Thornton R."/>
            <person name="Coyle M."/>
            <person name="Francisco L."/>
            <person name="Jackson L."/>
            <person name="Javaid M."/>
            <person name="Korchina V."/>
            <person name="Kovar C."/>
            <person name="Mata R."/>
            <person name="Mathew T."/>
            <person name="Ngo R."/>
            <person name="Nguyen L."/>
            <person name="Nguyen N."/>
            <person name="Okwuonu G."/>
            <person name="Ongeri F."/>
            <person name="Pham C."/>
            <person name="Simmons D."/>
            <person name="Wilczek-Boney K."/>
            <person name="Hale W."/>
            <person name="Jakkamsetti A."/>
            <person name="Pham P."/>
            <person name="Ruth R."/>
            <person name="San Lucas F."/>
            <person name="Warren J."/>
            <person name="Zhang J."/>
            <person name="Zhao Z."/>
            <person name="Zhou C."/>
            <person name="Zhu D."/>
            <person name="Lee S."/>
            <person name="Bess C."/>
            <person name="Blankenburg K."/>
            <person name="Forbes L."/>
            <person name="Fu Q."/>
            <person name="Gubbala S."/>
            <person name="Hirani K."/>
            <person name="Jayaseelan J.C."/>
            <person name="Lara F."/>
            <person name="Munidasa M."/>
            <person name="Palculict T."/>
            <person name="Patil S."/>
            <person name="Pu L.-L."/>
            <person name="Saada N."/>
            <person name="Tang L."/>
            <person name="Weissenberger G."/>
            <person name="Zhu Y."/>
            <person name="Hemphill L."/>
            <person name="Shang Y."/>
            <person name="Youmans B."/>
            <person name="Ayvaz T."/>
            <person name="Ross M."/>
            <person name="Santibanez J."/>
            <person name="Aqrawi P."/>
            <person name="Gross S."/>
            <person name="Joshi V."/>
            <person name="Fowler G."/>
            <person name="Nazareth L."/>
            <person name="Reid J."/>
            <person name="Worley K."/>
            <person name="Petrosino J."/>
            <person name="Highlander S."/>
            <person name="Gibbs R."/>
        </authorList>
    </citation>
    <scope>NUCLEOTIDE SEQUENCE [LARGE SCALE GENOMIC DNA]</scope>
    <source>
        <strain evidence="6 7">2681</strain>
    </source>
</reference>
<dbReference type="RefSeq" id="WP_009766081.1">
    <property type="nucleotide sequence ID" value="NZ_GL982997.1"/>
</dbReference>
<evidence type="ECO:0000313" key="7">
    <source>
        <dbReference type="Proteomes" id="UP000005316"/>
    </source>
</evidence>
<accession>F9DQY4</accession>
<dbReference type="Proteomes" id="UP000005316">
    <property type="component" value="Unassembled WGS sequence"/>
</dbReference>